<dbReference type="Pfam" id="PF12759">
    <property type="entry name" value="HTH_Tnp_IS1"/>
    <property type="match status" value="1"/>
</dbReference>
<dbReference type="InterPro" id="IPR024431">
    <property type="entry name" value="InsA_HTH_dom"/>
</dbReference>
<evidence type="ECO:0000259" key="1">
    <source>
        <dbReference type="Pfam" id="PF12759"/>
    </source>
</evidence>
<dbReference type="OrthoDB" id="1086493at2"/>
<dbReference type="KEGG" id="spir:CWM47_04345"/>
<dbReference type="AlphaFoldDB" id="A0A2K8YU89"/>
<feature type="domain" description="Insertion element IS1 protein InsA helix-turn-helix" evidence="1">
    <location>
        <begin position="46"/>
        <end position="76"/>
    </location>
</feature>
<accession>A0A2K8YU89</accession>
<gene>
    <name evidence="2" type="ORF">CWM47_04345</name>
</gene>
<proteinExistence type="predicted"/>
<name>A0A2K8YU89_9BACT</name>
<keyword evidence="3" id="KW-1185">Reference proteome</keyword>
<dbReference type="RefSeq" id="WP_100986564.1">
    <property type="nucleotide sequence ID" value="NZ_CP025096.1"/>
</dbReference>
<sequence length="98" mass="10640">MVLPVQALNATDALTAVEPPGGPALFKHILTRPVTPWSKNRSPQRRTVQMVLNGAGIRDTARILGVNRNTVSAQFKKNGAARALVKSFMLTPYTSIED</sequence>
<reference evidence="2 3" key="1">
    <citation type="submission" date="2017-11" db="EMBL/GenBank/DDBJ databases">
        <title>Taxonomic description and genome sequences of Spirosoma HA7 sp. nov., isolated from pollen microhabitat of Corylus avellana.</title>
        <authorList>
            <person name="Ambika Manirajan B."/>
            <person name="Suarez C."/>
            <person name="Ratering S."/>
            <person name="Geissler-Plaum R."/>
            <person name="Cardinale M."/>
            <person name="Sylvia S."/>
        </authorList>
    </citation>
    <scope>NUCLEOTIDE SEQUENCE [LARGE SCALE GENOMIC DNA]</scope>
    <source>
        <strain evidence="2 3">HA7</strain>
    </source>
</reference>
<dbReference type="Proteomes" id="UP000232883">
    <property type="component" value="Chromosome"/>
</dbReference>
<protein>
    <recommendedName>
        <fullName evidence="1">Insertion element IS1 protein InsA helix-turn-helix domain-containing protein</fullName>
    </recommendedName>
</protein>
<evidence type="ECO:0000313" key="3">
    <source>
        <dbReference type="Proteomes" id="UP000232883"/>
    </source>
</evidence>
<evidence type="ECO:0000313" key="2">
    <source>
        <dbReference type="EMBL" id="AUD01118.1"/>
    </source>
</evidence>
<dbReference type="EMBL" id="CP025096">
    <property type="protein sequence ID" value="AUD01118.1"/>
    <property type="molecule type" value="Genomic_DNA"/>
</dbReference>
<organism evidence="2 3">
    <name type="scientific">Spirosoma pollinicola</name>
    <dbReference type="NCBI Taxonomy" id="2057025"/>
    <lineage>
        <taxon>Bacteria</taxon>
        <taxon>Pseudomonadati</taxon>
        <taxon>Bacteroidota</taxon>
        <taxon>Cytophagia</taxon>
        <taxon>Cytophagales</taxon>
        <taxon>Cytophagaceae</taxon>
        <taxon>Spirosoma</taxon>
    </lineage>
</organism>